<comment type="caution">
    <text evidence="1">The sequence shown here is derived from an EMBL/GenBank/DDBJ whole genome shotgun (WGS) entry which is preliminary data.</text>
</comment>
<dbReference type="Proteomes" id="UP001596514">
    <property type="component" value="Unassembled WGS sequence"/>
</dbReference>
<protein>
    <submittedName>
        <fullName evidence="1">Uncharacterized protein</fullName>
    </submittedName>
</protein>
<reference evidence="2" key="1">
    <citation type="journal article" date="2019" name="Int. J. Syst. Evol. Microbiol.">
        <title>The Global Catalogue of Microorganisms (GCM) 10K type strain sequencing project: providing services to taxonomists for standard genome sequencing and annotation.</title>
        <authorList>
            <consortium name="The Broad Institute Genomics Platform"/>
            <consortium name="The Broad Institute Genome Sequencing Center for Infectious Disease"/>
            <person name="Wu L."/>
            <person name="Ma J."/>
        </authorList>
    </citation>
    <scope>NUCLEOTIDE SEQUENCE [LARGE SCALE GENOMIC DNA]</scope>
    <source>
        <strain evidence="2">JCM 10083</strain>
    </source>
</reference>
<keyword evidence="2" id="KW-1185">Reference proteome</keyword>
<proteinExistence type="predicted"/>
<evidence type="ECO:0000313" key="1">
    <source>
        <dbReference type="EMBL" id="MFC7599141.1"/>
    </source>
</evidence>
<sequence length="86" mass="8872">MSLLGTPVPAQAATGEVVVFEVEPIPLKVYTDPSGCVKLPPAAHVLINQTDKPVRTYSDPLCLGPSLTVQPGYGTHVAPGSGSFSV</sequence>
<organism evidence="1 2">
    <name type="scientific">Streptosporangium amethystogenes subsp. fukuiense</name>
    <dbReference type="NCBI Taxonomy" id="698418"/>
    <lineage>
        <taxon>Bacteria</taxon>
        <taxon>Bacillati</taxon>
        <taxon>Actinomycetota</taxon>
        <taxon>Actinomycetes</taxon>
        <taxon>Streptosporangiales</taxon>
        <taxon>Streptosporangiaceae</taxon>
        <taxon>Streptosporangium</taxon>
    </lineage>
</organism>
<accession>A0ABW2STY4</accession>
<name>A0ABW2STY4_9ACTN</name>
<dbReference type="RefSeq" id="WP_343963500.1">
    <property type="nucleotide sequence ID" value="NZ_BAAAGK010000017.1"/>
</dbReference>
<evidence type="ECO:0000313" key="2">
    <source>
        <dbReference type="Proteomes" id="UP001596514"/>
    </source>
</evidence>
<gene>
    <name evidence="1" type="ORF">ACFQVD_03335</name>
</gene>
<dbReference type="EMBL" id="JBHTEE010000001">
    <property type="protein sequence ID" value="MFC7599141.1"/>
    <property type="molecule type" value="Genomic_DNA"/>
</dbReference>